<dbReference type="InterPro" id="IPR013783">
    <property type="entry name" value="Ig-like_fold"/>
</dbReference>
<reference evidence="8 9" key="1">
    <citation type="journal article" date="2021" name="Cell">
        <title>Tracing the genetic footprints of vertebrate landing in non-teleost ray-finned fishes.</title>
        <authorList>
            <person name="Bi X."/>
            <person name="Wang K."/>
            <person name="Yang L."/>
            <person name="Pan H."/>
            <person name="Jiang H."/>
            <person name="Wei Q."/>
            <person name="Fang M."/>
            <person name="Yu H."/>
            <person name="Zhu C."/>
            <person name="Cai Y."/>
            <person name="He Y."/>
            <person name="Gan X."/>
            <person name="Zeng H."/>
            <person name="Yu D."/>
            <person name="Zhu Y."/>
            <person name="Jiang H."/>
            <person name="Qiu Q."/>
            <person name="Yang H."/>
            <person name="Zhang Y.E."/>
            <person name="Wang W."/>
            <person name="Zhu M."/>
            <person name="He S."/>
            <person name="Zhang G."/>
        </authorList>
    </citation>
    <scope>NUCLEOTIDE SEQUENCE [LARGE SCALE GENOMIC DNA]</scope>
    <source>
        <strain evidence="8">Bchr_013</strain>
    </source>
</reference>
<dbReference type="InterPro" id="IPR051117">
    <property type="entry name" value="TRG_var/const_region"/>
</dbReference>
<keyword evidence="9" id="KW-1185">Reference proteome</keyword>
<evidence type="ECO:0000256" key="6">
    <source>
        <dbReference type="ARBA" id="ARBA00023319"/>
    </source>
</evidence>
<dbReference type="PANTHER" id="PTHR19256:SF65">
    <property type="entry name" value="T CELL RECEPTOR GAMMA CONSTANT 1-RELATED"/>
    <property type="match status" value="1"/>
</dbReference>
<dbReference type="AlphaFoldDB" id="A0A8X7WYT3"/>
<feature type="domain" description="Ig-like" evidence="7">
    <location>
        <begin position="8"/>
        <end position="109"/>
    </location>
</feature>
<protein>
    <submittedName>
        <fullName evidence="8">KV230 protein</fullName>
    </submittedName>
</protein>
<evidence type="ECO:0000313" key="8">
    <source>
        <dbReference type="EMBL" id="KAG2458035.1"/>
    </source>
</evidence>
<dbReference type="PROSITE" id="PS50835">
    <property type="entry name" value="IG_LIKE"/>
    <property type="match status" value="1"/>
</dbReference>
<evidence type="ECO:0000256" key="3">
    <source>
        <dbReference type="ARBA" id="ARBA00022989"/>
    </source>
</evidence>
<evidence type="ECO:0000256" key="2">
    <source>
        <dbReference type="ARBA" id="ARBA00022692"/>
    </source>
</evidence>
<keyword evidence="5" id="KW-0675">Receptor</keyword>
<keyword evidence="2" id="KW-0812">Transmembrane</keyword>
<evidence type="ECO:0000259" key="7">
    <source>
        <dbReference type="PROSITE" id="PS50835"/>
    </source>
</evidence>
<evidence type="ECO:0000256" key="5">
    <source>
        <dbReference type="ARBA" id="ARBA00023170"/>
    </source>
</evidence>
<sequence length="130" mass="14414">MSLTLCVPFFAGSAADDSLKQSPQTLLVNTKGRSCRFYCDIGSQLSDGTLIHWYRQTEGKEVERILYQNSGEYINDEGFKQRFTGGKRDRRIILTVTGATPKDAGIYYCAYWDGTAAPEGGPPRKNCDTG</sequence>
<dbReference type="SMART" id="SM00406">
    <property type="entry name" value="IGv"/>
    <property type="match status" value="1"/>
</dbReference>
<feature type="non-terminal residue" evidence="8">
    <location>
        <position position="130"/>
    </location>
</feature>
<dbReference type="Gene3D" id="2.60.40.10">
    <property type="entry name" value="Immunoglobulins"/>
    <property type="match status" value="1"/>
</dbReference>
<dbReference type="InterPro" id="IPR036179">
    <property type="entry name" value="Ig-like_dom_sf"/>
</dbReference>
<dbReference type="InterPro" id="IPR007110">
    <property type="entry name" value="Ig-like_dom"/>
</dbReference>
<dbReference type="GO" id="GO:0016020">
    <property type="term" value="C:membrane"/>
    <property type="evidence" value="ECO:0007669"/>
    <property type="project" value="UniProtKB-SubCell"/>
</dbReference>
<dbReference type="InterPro" id="IPR013106">
    <property type="entry name" value="Ig_V-set"/>
</dbReference>
<accession>A0A8X7WYT3</accession>
<dbReference type="Proteomes" id="UP000886611">
    <property type="component" value="Unassembled WGS sequence"/>
</dbReference>
<name>A0A8X7WYT3_POLSE</name>
<evidence type="ECO:0000256" key="1">
    <source>
        <dbReference type="ARBA" id="ARBA00004370"/>
    </source>
</evidence>
<keyword evidence="4" id="KW-0472">Membrane</keyword>
<gene>
    <name evidence="8" type="primary">Igkv230</name>
    <name evidence="8" type="ORF">GTO96_0018565</name>
</gene>
<proteinExistence type="predicted"/>
<feature type="non-terminal residue" evidence="8">
    <location>
        <position position="1"/>
    </location>
</feature>
<keyword evidence="3" id="KW-1133">Transmembrane helix</keyword>
<comment type="caution">
    <text evidence="8">The sequence shown here is derived from an EMBL/GenBank/DDBJ whole genome shotgun (WGS) entry which is preliminary data.</text>
</comment>
<dbReference type="PANTHER" id="PTHR19256">
    <property type="entry name" value="T-CELL RECEPTOR GAMMA CHAIN"/>
    <property type="match status" value="1"/>
</dbReference>
<comment type="subcellular location">
    <subcellularLocation>
        <location evidence="1">Membrane</location>
    </subcellularLocation>
</comment>
<evidence type="ECO:0000256" key="4">
    <source>
        <dbReference type="ARBA" id="ARBA00023136"/>
    </source>
</evidence>
<dbReference type="EMBL" id="JAATIS010007298">
    <property type="protein sequence ID" value="KAG2458035.1"/>
    <property type="molecule type" value="Genomic_DNA"/>
</dbReference>
<dbReference type="Pfam" id="PF07686">
    <property type="entry name" value="V-set"/>
    <property type="match status" value="1"/>
</dbReference>
<dbReference type="CDD" id="cd00099">
    <property type="entry name" value="IgV"/>
    <property type="match status" value="1"/>
</dbReference>
<evidence type="ECO:0000313" key="9">
    <source>
        <dbReference type="Proteomes" id="UP000886611"/>
    </source>
</evidence>
<dbReference type="SUPFAM" id="SSF48726">
    <property type="entry name" value="Immunoglobulin"/>
    <property type="match status" value="1"/>
</dbReference>
<organism evidence="8 9">
    <name type="scientific">Polypterus senegalus</name>
    <name type="common">Senegal bichir</name>
    <dbReference type="NCBI Taxonomy" id="55291"/>
    <lineage>
        <taxon>Eukaryota</taxon>
        <taxon>Metazoa</taxon>
        <taxon>Chordata</taxon>
        <taxon>Craniata</taxon>
        <taxon>Vertebrata</taxon>
        <taxon>Euteleostomi</taxon>
        <taxon>Actinopterygii</taxon>
        <taxon>Polypteriformes</taxon>
        <taxon>Polypteridae</taxon>
        <taxon>Polypterus</taxon>
    </lineage>
</organism>
<keyword evidence="6" id="KW-0393">Immunoglobulin domain</keyword>